<comment type="catalytic activity">
    <reaction evidence="10 11">
        <text>a di-trans,poly-cis-dolichyl diphosphate + H2O = a di-trans,poly-cis-dolichyl phosphate + phosphate + H(+)</text>
        <dbReference type="Rhea" id="RHEA:14385"/>
        <dbReference type="Rhea" id="RHEA-COMP:19498"/>
        <dbReference type="Rhea" id="RHEA-COMP:19506"/>
        <dbReference type="ChEBI" id="CHEBI:15377"/>
        <dbReference type="ChEBI" id="CHEBI:15378"/>
        <dbReference type="ChEBI" id="CHEBI:43474"/>
        <dbReference type="ChEBI" id="CHEBI:57497"/>
        <dbReference type="ChEBI" id="CHEBI:57683"/>
        <dbReference type="EC" id="3.6.1.43"/>
    </reaction>
</comment>
<evidence type="ECO:0000259" key="12">
    <source>
        <dbReference type="SMART" id="SM00014"/>
    </source>
</evidence>
<evidence type="ECO:0000256" key="6">
    <source>
        <dbReference type="ARBA" id="ARBA00022824"/>
    </source>
</evidence>
<dbReference type="SUPFAM" id="SSF48317">
    <property type="entry name" value="Acid phosphatase/Vanadium-dependent haloperoxidase"/>
    <property type="match status" value="1"/>
</dbReference>
<sequence length="238" mass="26909">MEEDEQPLASLSLTHVHYNPDDPLSLVSAWLALVPQALCVVYVTLVWASREVEVGLMFAGQLVCEALNFALKRIIKEERPKQMFGKGYGMPSSHAQFVAFFAVYLTLFLIFRHAPNSANQSILFRMVASLGITLGASAVAVSRIYLTYHTVRQVLAGCAVGAVFALFWFTFTGLLRSYGWIDWALEHSIVRLLRIRDLVQGLHKLRGYKYTYVLDMTRCCVFDKNNSELQCSTRHHAQ</sequence>
<dbReference type="InterPro" id="IPR039667">
    <property type="entry name" value="Dolichyldiphosphatase_PAP2"/>
</dbReference>
<proteinExistence type="inferred from homology"/>
<dbReference type="FunCoup" id="Q5AYM0">
    <property type="interactions" value="351"/>
</dbReference>
<reference evidence="14" key="2">
    <citation type="journal article" date="2009" name="Fungal Genet. Biol.">
        <title>The 2008 update of the Aspergillus nidulans genome annotation: a community effort.</title>
        <authorList>
            <person name="Wortman J.R."/>
            <person name="Gilsenan J.M."/>
            <person name="Joardar V."/>
            <person name="Deegan J."/>
            <person name="Clutterbuck J."/>
            <person name="Andersen M.R."/>
            <person name="Archer D."/>
            <person name="Bencina M."/>
            <person name="Braus G."/>
            <person name="Coutinho P."/>
            <person name="von Dohren H."/>
            <person name="Doonan J."/>
            <person name="Driessen A.J."/>
            <person name="Durek P."/>
            <person name="Espeso E."/>
            <person name="Fekete E."/>
            <person name="Flipphi M."/>
            <person name="Estrada C.G."/>
            <person name="Geysens S."/>
            <person name="Goldman G."/>
            <person name="de Groot P.W."/>
            <person name="Hansen K."/>
            <person name="Harris S.D."/>
            <person name="Heinekamp T."/>
            <person name="Helmstaedt K."/>
            <person name="Henrissat B."/>
            <person name="Hofmann G."/>
            <person name="Homan T."/>
            <person name="Horio T."/>
            <person name="Horiuchi H."/>
            <person name="James S."/>
            <person name="Jones M."/>
            <person name="Karaffa L."/>
            <person name="Karanyi Z."/>
            <person name="Kato M."/>
            <person name="Keller N."/>
            <person name="Kelly D.E."/>
            <person name="Kiel J.A."/>
            <person name="Kim J.M."/>
            <person name="van der Klei I.J."/>
            <person name="Klis F.M."/>
            <person name="Kovalchuk A."/>
            <person name="Krasevec N."/>
            <person name="Kubicek C.P."/>
            <person name="Liu B."/>
            <person name="Maccabe A."/>
            <person name="Meyer V."/>
            <person name="Mirabito P."/>
            <person name="Miskei M."/>
            <person name="Mos M."/>
            <person name="Mullins J."/>
            <person name="Nelson D.R."/>
            <person name="Nielsen J."/>
            <person name="Oakley B.R."/>
            <person name="Osmani S.A."/>
            <person name="Pakula T."/>
            <person name="Paszewski A."/>
            <person name="Paulsen I."/>
            <person name="Pilsyk S."/>
            <person name="Pocsi I."/>
            <person name="Punt P.J."/>
            <person name="Ram A.F."/>
            <person name="Ren Q."/>
            <person name="Robellet X."/>
            <person name="Robson G."/>
            <person name="Seiboth B."/>
            <person name="van Solingen P."/>
            <person name="Specht T."/>
            <person name="Sun J."/>
            <person name="Taheri-Talesh N."/>
            <person name="Takeshita N."/>
            <person name="Ussery D."/>
            <person name="vanKuyk P.A."/>
            <person name="Visser H."/>
            <person name="van de Vondervoort P.J."/>
            <person name="de Vries R.P."/>
            <person name="Walton J."/>
            <person name="Xiang X."/>
            <person name="Xiong Y."/>
            <person name="Zeng A.P."/>
            <person name="Brandt B.W."/>
            <person name="Cornell M.J."/>
            <person name="van den Hondel C.A."/>
            <person name="Visser J."/>
            <person name="Oliver S.G."/>
            <person name="Turner G."/>
        </authorList>
    </citation>
    <scope>GENOME REANNOTATION</scope>
    <source>
        <strain evidence="14">FGSC A4 / ATCC 38163 / CBS 112.46 / NRRL 194 / M139</strain>
    </source>
</reference>
<comment type="function">
    <text evidence="9 11">Required for efficient N-glycosylation. Necessary for maintaining optimal levels of dolichol-linked oligosaccharides. Hydrolyzes dolichyl pyrophosphate at a very high rate and dolichyl monophosphate at a much lower rate. Does not act on phosphatidate.</text>
</comment>
<evidence type="ECO:0000256" key="5">
    <source>
        <dbReference type="ARBA" id="ARBA00022801"/>
    </source>
</evidence>
<dbReference type="GO" id="GO:0006487">
    <property type="term" value="P:protein N-linked glycosylation"/>
    <property type="evidence" value="ECO:0000318"/>
    <property type="project" value="GO_Central"/>
</dbReference>
<feature type="domain" description="Phosphatidic acid phosphatase type 2/haloperoxidase" evidence="12">
    <location>
        <begin position="54"/>
        <end position="169"/>
    </location>
</feature>
<comment type="pathway">
    <text evidence="2 11">Protein modification; protein glycosylation.</text>
</comment>
<evidence type="ECO:0000313" key="14">
    <source>
        <dbReference type="Proteomes" id="UP000000560"/>
    </source>
</evidence>
<feature type="transmembrane region" description="Helical" evidence="11">
    <location>
        <begin position="27"/>
        <end position="47"/>
    </location>
</feature>
<dbReference type="UniPathway" id="UPA00378"/>
<dbReference type="PANTHER" id="PTHR11247">
    <property type="entry name" value="PALMITOYL-PROTEIN THIOESTERASE/DOLICHYLDIPHOSPHATASE 1"/>
    <property type="match status" value="1"/>
</dbReference>
<dbReference type="AlphaFoldDB" id="Q5AYM0"/>
<keyword evidence="8 11" id="KW-0472">Membrane</keyword>
<dbReference type="eggNOG" id="KOG3146">
    <property type="taxonomic scope" value="Eukaryota"/>
</dbReference>
<accession>Q5AYM0</accession>
<dbReference type="Proteomes" id="UP000000560">
    <property type="component" value="Chromosome I"/>
</dbReference>
<evidence type="ECO:0000256" key="1">
    <source>
        <dbReference type="ARBA" id="ARBA00004477"/>
    </source>
</evidence>
<dbReference type="OrthoDB" id="302705at2759"/>
<evidence type="ECO:0000256" key="8">
    <source>
        <dbReference type="ARBA" id="ARBA00023136"/>
    </source>
</evidence>
<feature type="transmembrane region" description="Helical" evidence="11">
    <location>
        <begin position="154"/>
        <end position="175"/>
    </location>
</feature>
<dbReference type="HOGENOM" id="CLU_074922_0_0_1"/>
<comment type="similarity">
    <text evidence="3 11">Belongs to the dolichyldiphosphatase family.</text>
</comment>
<dbReference type="FunFam" id="1.20.144.10:FF:000003">
    <property type="entry name" value="Dolichyldiphosphatase 1"/>
    <property type="match status" value="1"/>
</dbReference>
<dbReference type="GeneID" id="2870541"/>
<dbReference type="Gene3D" id="1.20.144.10">
    <property type="entry name" value="Phosphatidic acid phosphatase type 2/haloperoxidase"/>
    <property type="match status" value="1"/>
</dbReference>
<evidence type="ECO:0000256" key="11">
    <source>
        <dbReference type="RuleBase" id="RU367078"/>
    </source>
</evidence>
<feature type="transmembrane region" description="Helical" evidence="11">
    <location>
        <begin position="123"/>
        <end position="148"/>
    </location>
</feature>
<evidence type="ECO:0000256" key="10">
    <source>
        <dbReference type="ARBA" id="ARBA00047349"/>
    </source>
</evidence>
<dbReference type="CDD" id="cd03382">
    <property type="entry name" value="PAP2_dolichyldiphosphatase"/>
    <property type="match status" value="1"/>
</dbReference>
<evidence type="ECO:0000256" key="7">
    <source>
        <dbReference type="ARBA" id="ARBA00022989"/>
    </source>
</evidence>
<comment type="subcellular location">
    <subcellularLocation>
        <location evidence="1 11">Endoplasmic reticulum membrane</location>
        <topology evidence="1 11">Multi-pass membrane protein</topology>
    </subcellularLocation>
</comment>
<organism evidence="13 14">
    <name type="scientific">Emericella nidulans (strain FGSC A4 / ATCC 38163 / CBS 112.46 / NRRL 194 / M139)</name>
    <name type="common">Aspergillus nidulans</name>
    <dbReference type="NCBI Taxonomy" id="227321"/>
    <lineage>
        <taxon>Eukaryota</taxon>
        <taxon>Fungi</taxon>
        <taxon>Dikarya</taxon>
        <taxon>Ascomycota</taxon>
        <taxon>Pezizomycotina</taxon>
        <taxon>Eurotiomycetes</taxon>
        <taxon>Eurotiomycetidae</taxon>
        <taxon>Eurotiales</taxon>
        <taxon>Aspergillaceae</taxon>
        <taxon>Aspergillus</taxon>
        <taxon>Aspergillus subgen. Nidulantes</taxon>
    </lineage>
</organism>
<dbReference type="Pfam" id="PF01569">
    <property type="entry name" value="PAP2"/>
    <property type="match status" value="1"/>
</dbReference>
<dbReference type="OMA" id="VYATLIW"/>
<accession>C8V147</accession>
<keyword evidence="7 11" id="KW-1133">Transmembrane helix</keyword>
<dbReference type="InParanoid" id="Q5AYM0"/>
<keyword evidence="14" id="KW-1185">Reference proteome</keyword>
<dbReference type="EC" id="3.6.1.43" evidence="11"/>
<name>Q5AYM0_EMENI</name>
<dbReference type="RefSeq" id="XP_664214.1">
    <property type="nucleotide sequence ID" value="XM_659122.1"/>
</dbReference>
<dbReference type="STRING" id="227321.Q5AYM0"/>
<dbReference type="SMART" id="SM00014">
    <property type="entry name" value="acidPPc"/>
    <property type="match status" value="1"/>
</dbReference>
<evidence type="ECO:0000256" key="4">
    <source>
        <dbReference type="ARBA" id="ARBA00022692"/>
    </source>
</evidence>
<evidence type="ECO:0000256" key="3">
    <source>
        <dbReference type="ARBA" id="ARBA00005518"/>
    </source>
</evidence>
<keyword evidence="6 11" id="KW-0256">Endoplasmic reticulum</keyword>
<keyword evidence="5 11" id="KW-0378">Hydrolase</keyword>
<protein>
    <recommendedName>
        <fullName evidence="11">Dolichyldiphosphatase</fullName>
        <ecNumber evidence="11">3.6.1.43</ecNumber>
    </recommendedName>
</protein>
<evidence type="ECO:0000256" key="2">
    <source>
        <dbReference type="ARBA" id="ARBA00004922"/>
    </source>
</evidence>
<feature type="transmembrane region" description="Helical" evidence="11">
    <location>
        <begin position="95"/>
        <end position="111"/>
    </location>
</feature>
<evidence type="ECO:0000313" key="13">
    <source>
        <dbReference type="EMBL" id="CBF71092.1"/>
    </source>
</evidence>
<evidence type="ECO:0000256" key="9">
    <source>
        <dbReference type="ARBA" id="ARBA00024907"/>
    </source>
</evidence>
<keyword evidence="4 11" id="KW-0812">Transmembrane</keyword>
<dbReference type="GO" id="GO:0005789">
    <property type="term" value="C:endoplasmic reticulum membrane"/>
    <property type="evidence" value="ECO:0000318"/>
    <property type="project" value="GO_Central"/>
</dbReference>
<dbReference type="EMBL" id="BN001301">
    <property type="protein sequence ID" value="CBF71092.1"/>
    <property type="molecule type" value="Genomic_DNA"/>
</dbReference>
<dbReference type="InterPro" id="IPR036938">
    <property type="entry name" value="PAP2/HPO_sf"/>
</dbReference>
<gene>
    <name evidence="13" type="ORF">ANIA_06610</name>
</gene>
<dbReference type="KEGG" id="ani:ANIA_06610"/>
<dbReference type="GO" id="GO:0047874">
    <property type="term" value="F:dolichyldiphosphatase activity"/>
    <property type="evidence" value="ECO:0000318"/>
    <property type="project" value="GO_Central"/>
</dbReference>
<dbReference type="PANTHER" id="PTHR11247:SF1">
    <property type="entry name" value="DOLICHYLDIPHOSPHATASE 1"/>
    <property type="match status" value="1"/>
</dbReference>
<dbReference type="InterPro" id="IPR000326">
    <property type="entry name" value="PAP2/HPO"/>
</dbReference>
<reference evidence="14" key="1">
    <citation type="journal article" date="2005" name="Nature">
        <title>Sequencing of Aspergillus nidulans and comparative analysis with A. fumigatus and A. oryzae.</title>
        <authorList>
            <person name="Galagan J.E."/>
            <person name="Calvo S.E."/>
            <person name="Cuomo C."/>
            <person name="Ma L.J."/>
            <person name="Wortman J.R."/>
            <person name="Batzoglou S."/>
            <person name="Lee S.I."/>
            <person name="Basturkmen M."/>
            <person name="Spevak C.C."/>
            <person name="Clutterbuck J."/>
            <person name="Kapitonov V."/>
            <person name="Jurka J."/>
            <person name="Scazzocchio C."/>
            <person name="Farman M."/>
            <person name="Butler J."/>
            <person name="Purcell S."/>
            <person name="Harris S."/>
            <person name="Braus G.H."/>
            <person name="Draht O."/>
            <person name="Busch S."/>
            <person name="D'Enfert C."/>
            <person name="Bouchier C."/>
            <person name="Goldman G.H."/>
            <person name="Bell-Pedersen D."/>
            <person name="Griffiths-Jones S."/>
            <person name="Doonan J.H."/>
            <person name="Yu J."/>
            <person name="Vienken K."/>
            <person name="Pain A."/>
            <person name="Freitag M."/>
            <person name="Selker E.U."/>
            <person name="Archer D.B."/>
            <person name="Penalva M.A."/>
            <person name="Oakley B.R."/>
            <person name="Momany M."/>
            <person name="Tanaka T."/>
            <person name="Kumagai T."/>
            <person name="Asai K."/>
            <person name="Machida M."/>
            <person name="Nierman W.C."/>
            <person name="Denning D.W."/>
            <person name="Caddick M."/>
            <person name="Hynes M."/>
            <person name="Paoletti M."/>
            <person name="Fischer R."/>
            <person name="Miller B."/>
            <person name="Dyer P."/>
            <person name="Sachs M.S."/>
            <person name="Osmani S.A."/>
            <person name="Birren B.W."/>
        </authorList>
    </citation>
    <scope>NUCLEOTIDE SEQUENCE [LARGE SCALE GENOMIC DNA]</scope>
    <source>
        <strain evidence="14">FGSC A4 / ATCC 38163 / CBS 112.46 / NRRL 194 / M139</strain>
    </source>
</reference>